<dbReference type="PANTHER" id="PTHR33908">
    <property type="entry name" value="MANNOSYLTRANSFERASE YKCB-RELATED"/>
    <property type="match status" value="1"/>
</dbReference>
<proteinExistence type="predicted"/>
<evidence type="ECO:0000256" key="5">
    <source>
        <dbReference type="ARBA" id="ARBA00022692"/>
    </source>
</evidence>
<dbReference type="GO" id="GO:0009103">
    <property type="term" value="P:lipopolysaccharide biosynthetic process"/>
    <property type="evidence" value="ECO:0007669"/>
    <property type="project" value="UniProtKB-ARBA"/>
</dbReference>
<name>A0A1I7HRC5_9BACL</name>
<evidence type="ECO:0000256" key="1">
    <source>
        <dbReference type="ARBA" id="ARBA00004651"/>
    </source>
</evidence>
<evidence type="ECO:0000256" key="7">
    <source>
        <dbReference type="ARBA" id="ARBA00023136"/>
    </source>
</evidence>
<feature type="transmembrane region" description="Helical" evidence="8">
    <location>
        <begin position="376"/>
        <end position="394"/>
    </location>
</feature>
<keyword evidence="7 8" id="KW-0472">Membrane</keyword>
<evidence type="ECO:0000256" key="8">
    <source>
        <dbReference type="SAM" id="Phobius"/>
    </source>
</evidence>
<keyword evidence="5 8" id="KW-0812">Transmembrane</keyword>
<keyword evidence="3 9" id="KW-0328">Glycosyltransferase</keyword>
<gene>
    <name evidence="9" type="ORF">SAMN05421543_10556</name>
</gene>
<feature type="transmembrane region" description="Helical" evidence="8">
    <location>
        <begin position="172"/>
        <end position="200"/>
    </location>
</feature>
<dbReference type="eggNOG" id="COG1807">
    <property type="taxonomic scope" value="Bacteria"/>
</dbReference>
<dbReference type="STRING" id="392015.SAMN05421543_10556"/>
<feature type="transmembrane region" description="Helical" evidence="8">
    <location>
        <begin position="139"/>
        <end position="160"/>
    </location>
</feature>
<feature type="transmembrane region" description="Helical" evidence="8">
    <location>
        <begin position="116"/>
        <end position="133"/>
    </location>
</feature>
<dbReference type="InterPro" id="IPR050297">
    <property type="entry name" value="LipidA_mod_glycosyltrf_83"/>
</dbReference>
<feature type="transmembrane region" description="Helical" evidence="8">
    <location>
        <begin position="345"/>
        <end position="364"/>
    </location>
</feature>
<organism evidence="9 10">
    <name type="scientific">Alicyclobacillus macrosporangiidus</name>
    <dbReference type="NCBI Taxonomy" id="392015"/>
    <lineage>
        <taxon>Bacteria</taxon>
        <taxon>Bacillati</taxon>
        <taxon>Bacillota</taxon>
        <taxon>Bacilli</taxon>
        <taxon>Bacillales</taxon>
        <taxon>Alicyclobacillaceae</taxon>
        <taxon>Alicyclobacillus</taxon>
    </lineage>
</organism>
<feature type="transmembrane region" description="Helical" evidence="8">
    <location>
        <begin position="16"/>
        <end position="37"/>
    </location>
</feature>
<evidence type="ECO:0000313" key="9">
    <source>
        <dbReference type="EMBL" id="SFU63199.1"/>
    </source>
</evidence>
<dbReference type="Proteomes" id="UP000183508">
    <property type="component" value="Unassembled WGS sequence"/>
</dbReference>
<keyword evidence="10" id="KW-1185">Reference proteome</keyword>
<dbReference type="EMBL" id="FPBV01000005">
    <property type="protein sequence ID" value="SFU63199.1"/>
    <property type="molecule type" value="Genomic_DNA"/>
</dbReference>
<accession>A0A1I7HRC5</accession>
<comment type="subcellular location">
    <subcellularLocation>
        <location evidence="1">Cell membrane</location>
        <topology evidence="1">Multi-pass membrane protein</topology>
    </subcellularLocation>
</comment>
<dbReference type="AlphaFoldDB" id="A0A1I7HRC5"/>
<dbReference type="PANTHER" id="PTHR33908:SF11">
    <property type="entry name" value="MEMBRANE PROTEIN"/>
    <property type="match status" value="1"/>
</dbReference>
<keyword evidence="2" id="KW-1003">Cell membrane</keyword>
<feature type="transmembrane region" description="Helical" evidence="8">
    <location>
        <begin position="78"/>
        <end position="104"/>
    </location>
</feature>
<reference evidence="10" key="1">
    <citation type="submission" date="2016-10" db="EMBL/GenBank/DDBJ databases">
        <authorList>
            <person name="Varghese N."/>
        </authorList>
    </citation>
    <scope>NUCLEOTIDE SEQUENCE [LARGE SCALE GENOMIC DNA]</scope>
    <source>
        <strain evidence="10">DSM 17980</strain>
    </source>
</reference>
<evidence type="ECO:0000313" key="10">
    <source>
        <dbReference type="Proteomes" id="UP000183508"/>
    </source>
</evidence>
<evidence type="ECO:0000256" key="3">
    <source>
        <dbReference type="ARBA" id="ARBA00022676"/>
    </source>
</evidence>
<keyword evidence="4 9" id="KW-0808">Transferase</keyword>
<sequence length="422" mass="47091">MPHVDLASAPTRGRRSWLACAGVIAVALLVRLAWIQFVHPIPATDFAWYQSQAVHLLRGEGYLVDGHPTAYFPIGYPLFLAGVYAIAGVHWLSGVLANVLLNALTAGLVCRIGERLHGLGTGICGGLALALYVPHAAWSSVLCSEMLFTFLFTLTALLWVSRPGARWGWPLAALSGAVTGLACITRPVALLLPGALWLYLLCARAGWRRATLWTVTAAVAMSLVIAPVTVRNWVRLHAFIPVSTNGGVNLWQGNNPHANGAYFWPLDPRDNPFLNYVHDEVNENRAAQHMAVQYIEQHPGRTLQLALVKWRNLFRGVDNAFFWSVGHAQPPVSERFRRTAYAAGLWEYRAMLLLALLGVIRQAVWIRRTGDRRPLALWWMFAYYVGLFFFFPAWDRMRVPIDPWLSLWSGVALTAGLRRLRT</sequence>
<dbReference type="GO" id="GO:0016763">
    <property type="term" value="F:pentosyltransferase activity"/>
    <property type="evidence" value="ECO:0007669"/>
    <property type="project" value="TreeGrafter"/>
</dbReference>
<protein>
    <submittedName>
        <fullName evidence="9">Dolichyl-phosphate-mannose-protein mannosyltransferase</fullName>
    </submittedName>
</protein>
<feature type="transmembrane region" description="Helical" evidence="8">
    <location>
        <begin position="212"/>
        <end position="230"/>
    </location>
</feature>
<evidence type="ECO:0000256" key="4">
    <source>
        <dbReference type="ARBA" id="ARBA00022679"/>
    </source>
</evidence>
<keyword evidence="6 8" id="KW-1133">Transmembrane helix</keyword>
<dbReference type="GO" id="GO:0005886">
    <property type="term" value="C:plasma membrane"/>
    <property type="evidence" value="ECO:0007669"/>
    <property type="project" value="UniProtKB-SubCell"/>
</dbReference>
<evidence type="ECO:0000256" key="6">
    <source>
        <dbReference type="ARBA" id="ARBA00022989"/>
    </source>
</evidence>
<dbReference type="RefSeq" id="WP_074950573.1">
    <property type="nucleotide sequence ID" value="NZ_FPBV01000005.1"/>
</dbReference>
<evidence type="ECO:0000256" key="2">
    <source>
        <dbReference type="ARBA" id="ARBA00022475"/>
    </source>
</evidence>